<dbReference type="SUPFAM" id="SSF52540">
    <property type="entry name" value="P-loop containing nucleoside triphosphate hydrolases"/>
    <property type="match status" value="1"/>
</dbReference>
<evidence type="ECO:0000313" key="2">
    <source>
        <dbReference type="EMBL" id="SVE36009.1"/>
    </source>
</evidence>
<feature type="domain" description="SF4 helicase" evidence="1">
    <location>
        <begin position="1"/>
        <end position="111"/>
    </location>
</feature>
<dbReference type="EMBL" id="UINC01211912">
    <property type="protein sequence ID" value="SVE36009.1"/>
    <property type="molecule type" value="Genomic_DNA"/>
</dbReference>
<sequence length="121" mass="13477">MIDSTMTKLRSLVERTGIALFLVSHLRRTNSDNNSHEEGGRVSLGQLRGSHSIAQLSDSVIALERDQQGEADSNLTTLRVLKNRFSGEVGVATQLSYDLSTCQFYENQPDESIEFNPITDF</sequence>
<dbReference type="PROSITE" id="PS51199">
    <property type="entry name" value="SF4_HELICASE"/>
    <property type="match status" value="1"/>
</dbReference>
<dbReference type="AlphaFoldDB" id="A0A383CVF3"/>
<evidence type="ECO:0000259" key="1">
    <source>
        <dbReference type="PROSITE" id="PS51199"/>
    </source>
</evidence>
<name>A0A383CVF3_9ZZZZ</name>
<dbReference type="InterPro" id="IPR007694">
    <property type="entry name" value="DNA_helicase_DnaB-like_C"/>
</dbReference>
<dbReference type="GO" id="GO:0005524">
    <property type="term" value="F:ATP binding"/>
    <property type="evidence" value="ECO:0007669"/>
    <property type="project" value="InterPro"/>
</dbReference>
<organism evidence="2">
    <name type="scientific">marine metagenome</name>
    <dbReference type="NCBI Taxonomy" id="408172"/>
    <lineage>
        <taxon>unclassified sequences</taxon>
        <taxon>metagenomes</taxon>
        <taxon>ecological metagenomes</taxon>
    </lineage>
</organism>
<protein>
    <recommendedName>
        <fullName evidence="1">SF4 helicase domain-containing protein</fullName>
    </recommendedName>
</protein>
<reference evidence="2" key="1">
    <citation type="submission" date="2018-05" db="EMBL/GenBank/DDBJ databases">
        <authorList>
            <person name="Lanie J.A."/>
            <person name="Ng W.-L."/>
            <person name="Kazmierczak K.M."/>
            <person name="Andrzejewski T.M."/>
            <person name="Davidsen T.M."/>
            <person name="Wayne K.J."/>
            <person name="Tettelin H."/>
            <person name="Glass J.I."/>
            <person name="Rusch D."/>
            <person name="Podicherti R."/>
            <person name="Tsui H.-C.T."/>
            <person name="Winkler M.E."/>
        </authorList>
    </citation>
    <scope>NUCLEOTIDE SEQUENCE</scope>
</reference>
<dbReference type="InterPro" id="IPR027417">
    <property type="entry name" value="P-loop_NTPase"/>
</dbReference>
<proteinExistence type="predicted"/>
<dbReference type="GO" id="GO:0003678">
    <property type="term" value="F:DNA helicase activity"/>
    <property type="evidence" value="ECO:0007669"/>
    <property type="project" value="InterPro"/>
</dbReference>
<gene>
    <name evidence="2" type="ORF">METZ01_LOCUS488863</name>
</gene>
<dbReference type="GO" id="GO:0006260">
    <property type="term" value="P:DNA replication"/>
    <property type="evidence" value="ECO:0007669"/>
    <property type="project" value="InterPro"/>
</dbReference>
<dbReference type="Gene3D" id="3.40.50.300">
    <property type="entry name" value="P-loop containing nucleotide triphosphate hydrolases"/>
    <property type="match status" value="1"/>
</dbReference>
<accession>A0A383CVF3</accession>